<gene>
    <name evidence="1" type="ORF">TSAR_008421</name>
</gene>
<sequence>MSALLYIGTKKIFVLLTSSKRIMD</sequence>
<proteinExistence type="predicted"/>
<keyword evidence="2" id="KW-1185">Reference proteome</keyword>
<organism evidence="1 2">
    <name type="scientific">Trichomalopsis sarcophagae</name>
    <dbReference type="NCBI Taxonomy" id="543379"/>
    <lineage>
        <taxon>Eukaryota</taxon>
        <taxon>Metazoa</taxon>
        <taxon>Ecdysozoa</taxon>
        <taxon>Arthropoda</taxon>
        <taxon>Hexapoda</taxon>
        <taxon>Insecta</taxon>
        <taxon>Pterygota</taxon>
        <taxon>Neoptera</taxon>
        <taxon>Endopterygota</taxon>
        <taxon>Hymenoptera</taxon>
        <taxon>Apocrita</taxon>
        <taxon>Proctotrupomorpha</taxon>
        <taxon>Chalcidoidea</taxon>
        <taxon>Pteromalidae</taxon>
        <taxon>Pteromalinae</taxon>
        <taxon>Trichomalopsis</taxon>
    </lineage>
</organism>
<dbReference type="EMBL" id="NNAY01000370">
    <property type="protein sequence ID" value="OXU28837.1"/>
    <property type="molecule type" value="Genomic_DNA"/>
</dbReference>
<reference evidence="1 2" key="1">
    <citation type="journal article" date="2017" name="Curr. Biol.">
        <title>The Evolution of Venom by Co-option of Single-Copy Genes.</title>
        <authorList>
            <person name="Martinson E.O."/>
            <person name="Mrinalini"/>
            <person name="Kelkar Y.D."/>
            <person name="Chang C.H."/>
            <person name="Werren J.H."/>
        </authorList>
    </citation>
    <scope>NUCLEOTIDE SEQUENCE [LARGE SCALE GENOMIC DNA]</scope>
    <source>
        <strain evidence="1 2">Alberta</strain>
        <tissue evidence="1">Whole body</tissue>
    </source>
</reference>
<evidence type="ECO:0000313" key="1">
    <source>
        <dbReference type="EMBL" id="OXU28837.1"/>
    </source>
</evidence>
<evidence type="ECO:0000313" key="2">
    <source>
        <dbReference type="Proteomes" id="UP000215335"/>
    </source>
</evidence>
<protein>
    <submittedName>
        <fullName evidence="1">Uncharacterized protein</fullName>
    </submittedName>
</protein>
<name>A0A232FEV3_9HYME</name>
<accession>A0A232FEV3</accession>
<dbReference type="Proteomes" id="UP000215335">
    <property type="component" value="Unassembled WGS sequence"/>
</dbReference>
<dbReference type="AlphaFoldDB" id="A0A232FEV3"/>
<comment type="caution">
    <text evidence="1">The sequence shown here is derived from an EMBL/GenBank/DDBJ whole genome shotgun (WGS) entry which is preliminary data.</text>
</comment>